<proteinExistence type="predicted"/>
<dbReference type="Proteomes" id="UP000887577">
    <property type="component" value="Unplaced"/>
</dbReference>
<protein>
    <submittedName>
        <fullName evidence="2">Uncharacterized protein</fullName>
    </submittedName>
</protein>
<evidence type="ECO:0000313" key="2">
    <source>
        <dbReference type="WBParaSite" id="PSU_v2.g5400.t1"/>
    </source>
</evidence>
<dbReference type="AlphaFoldDB" id="A0A914Z0J3"/>
<keyword evidence="1" id="KW-1185">Reference proteome</keyword>
<reference evidence="2" key="1">
    <citation type="submission" date="2022-11" db="UniProtKB">
        <authorList>
            <consortium name="WormBaseParasite"/>
        </authorList>
    </citation>
    <scope>IDENTIFICATION</scope>
</reference>
<dbReference type="WBParaSite" id="PSU_v2.g5400.t1">
    <property type="protein sequence ID" value="PSU_v2.g5400.t1"/>
    <property type="gene ID" value="PSU_v2.g5400"/>
</dbReference>
<evidence type="ECO:0000313" key="1">
    <source>
        <dbReference type="Proteomes" id="UP000887577"/>
    </source>
</evidence>
<accession>A0A914Z0J3</accession>
<sequence length="232" mass="26615">MDKNLIFYSLNSKNTKLWITGGFVIPSPPPPSSSTSTSSNESSFQGLFCSIISKLYYKCEIARLYLYDISLTLNEFIFLSSSAENVILNNVSIKYCNGEEVELEKLVQFCSKAVKFEYAFLSNATNFSSKTIKNLIKIPHFFMLKKFRLINIPDIFDIKPLLSFLKKTNLYVCLDFCENLSEDYRNQLNDIIVEILDETDNAYLFGPPSLKIPGINFETQLALFRKARYSEI</sequence>
<name>A0A914Z0J3_9BILA</name>
<organism evidence="1 2">
    <name type="scientific">Panagrolaimus superbus</name>
    <dbReference type="NCBI Taxonomy" id="310955"/>
    <lineage>
        <taxon>Eukaryota</taxon>
        <taxon>Metazoa</taxon>
        <taxon>Ecdysozoa</taxon>
        <taxon>Nematoda</taxon>
        <taxon>Chromadorea</taxon>
        <taxon>Rhabditida</taxon>
        <taxon>Tylenchina</taxon>
        <taxon>Panagrolaimomorpha</taxon>
        <taxon>Panagrolaimoidea</taxon>
        <taxon>Panagrolaimidae</taxon>
        <taxon>Panagrolaimus</taxon>
    </lineage>
</organism>